<dbReference type="PANTHER" id="PTHR12558:SF13">
    <property type="entry name" value="CELL DIVISION CYCLE PROTEIN 27 HOMOLOG"/>
    <property type="match status" value="1"/>
</dbReference>
<accession>A0A2A4T5U8</accession>
<dbReference type="Pfam" id="PF00515">
    <property type="entry name" value="TPR_1"/>
    <property type="match status" value="1"/>
</dbReference>
<dbReference type="Pfam" id="PF13181">
    <property type="entry name" value="TPR_8"/>
    <property type="match status" value="3"/>
</dbReference>
<evidence type="ECO:0000313" key="3">
    <source>
        <dbReference type="Proteomes" id="UP000218113"/>
    </source>
</evidence>
<protein>
    <recommendedName>
        <fullName evidence="4">Tetratricopeptide repeat protein</fullName>
    </recommendedName>
</protein>
<dbReference type="SUPFAM" id="SSF48452">
    <property type="entry name" value="TPR-like"/>
    <property type="match status" value="2"/>
</dbReference>
<name>A0A2A4T5U8_9DELT</name>
<dbReference type="Proteomes" id="UP000218113">
    <property type="component" value="Unassembled WGS sequence"/>
</dbReference>
<dbReference type="AlphaFoldDB" id="A0A2A4T5U8"/>
<dbReference type="PANTHER" id="PTHR12558">
    <property type="entry name" value="CELL DIVISION CYCLE 16,23,27"/>
    <property type="match status" value="1"/>
</dbReference>
<reference evidence="3" key="1">
    <citation type="submission" date="2017-08" db="EMBL/GenBank/DDBJ databases">
        <title>A dynamic microbial community with high functional redundancy inhabits the cold, oxic subseafloor aquifer.</title>
        <authorList>
            <person name="Tully B.J."/>
            <person name="Wheat C.G."/>
            <person name="Glazer B.T."/>
            <person name="Huber J.A."/>
        </authorList>
    </citation>
    <scope>NUCLEOTIDE SEQUENCE [LARGE SCALE GENOMIC DNA]</scope>
</reference>
<dbReference type="PROSITE" id="PS50005">
    <property type="entry name" value="TPR"/>
    <property type="match status" value="2"/>
</dbReference>
<evidence type="ECO:0000313" key="2">
    <source>
        <dbReference type="EMBL" id="PCI28515.1"/>
    </source>
</evidence>
<evidence type="ECO:0008006" key="4">
    <source>
        <dbReference type="Google" id="ProtNLM"/>
    </source>
</evidence>
<keyword evidence="1" id="KW-0802">TPR repeat</keyword>
<proteinExistence type="predicted"/>
<dbReference type="EMBL" id="NVSR01000032">
    <property type="protein sequence ID" value="PCI28515.1"/>
    <property type="molecule type" value="Genomic_DNA"/>
</dbReference>
<feature type="repeat" description="TPR" evidence="1">
    <location>
        <begin position="382"/>
        <end position="415"/>
    </location>
</feature>
<dbReference type="SMART" id="SM00028">
    <property type="entry name" value="TPR"/>
    <property type="match status" value="7"/>
</dbReference>
<sequence>MNNSQQETIQILLEKGFLLIQGKLYKQATQKIEEASRIDVQFVRQAVTQKFDLCYQSDDHEGVLALGKFLLEKDPQDFQLTTKIGNAYRKLSNSSKATEYYQNALQLNPSYELGQLNLAACCSQVDKYDLDIQQSVLQFKELSEALLPTYFNKPEPWDILKKKIGIRCRTRHLGQIQLLLKKQQQLLLANDQERATQLEIKIAALKKNFGKANFQEIRSFLEQMAKVYEANLTDKNNKALWGYVTFNLGLLTLKYGEPRAALSILNQLKLGQSKLDNLDLLLALAKNQGKEVEASIQILEMELQKKPNNRYLNVNLGLLYRNQNNPVKSIQYLLKTAELLERSEGIYCISKITAKASSYFSTSLWDKALKLYLEVTQEKDSVKSWSRIGQCYMELNQHEEAVDAFVQIKRFAEKSKQGRVQLKEAHNLYVEKAELFKGDAKYVEAIKFFEYALKLQRHPKTLRLAAEIYKKLKRKEQAEAYFRESQGLSQSQMEGRQKQRRRKLYEKGLACITAGKIGEAKSYLEEAFKIDETNKETFLLLIKVLKALKQPRAQQLTMTRWQQAMSRLQKRLEDD</sequence>
<feature type="repeat" description="TPR" evidence="1">
    <location>
        <begin position="78"/>
        <end position="111"/>
    </location>
</feature>
<dbReference type="InterPro" id="IPR011990">
    <property type="entry name" value="TPR-like_helical_dom_sf"/>
</dbReference>
<gene>
    <name evidence="2" type="ORF">COB67_06215</name>
</gene>
<dbReference type="InterPro" id="IPR019734">
    <property type="entry name" value="TPR_rpt"/>
</dbReference>
<organism evidence="2 3">
    <name type="scientific">SAR324 cluster bacterium</name>
    <dbReference type="NCBI Taxonomy" id="2024889"/>
    <lineage>
        <taxon>Bacteria</taxon>
        <taxon>Deltaproteobacteria</taxon>
        <taxon>SAR324 cluster</taxon>
    </lineage>
</organism>
<evidence type="ECO:0000256" key="1">
    <source>
        <dbReference type="PROSITE-ProRule" id="PRU00339"/>
    </source>
</evidence>
<dbReference type="Gene3D" id="1.25.40.10">
    <property type="entry name" value="Tetratricopeptide repeat domain"/>
    <property type="match status" value="4"/>
</dbReference>
<comment type="caution">
    <text evidence="2">The sequence shown here is derived from an EMBL/GenBank/DDBJ whole genome shotgun (WGS) entry which is preliminary data.</text>
</comment>